<dbReference type="EMBL" id="JABEZW010000005">
    <property type="protein sequence ID" value="MBA0765785.1"/>
    <property type="molecule type" value="Genomic_DNA"/>
</dbReference>
<comment type="caution">
    <text evidence="1">The sequence shown here is derived from an EMBL/GenBank/DDBJ whole genome shotgun (WGS) entry which is preliminary data.</text>
</comment>
<proteinExistence type="predicted"/>
<dbReference type="Proteomes" id="UP000593568">
    <property type="component" value="Unassembled WGS sequence"/>
</dbReference>
<dbReference type="AlphaFoldDB" id="A0A7J9DZM2"/>
<feature type="non-terminal residue" evidence="1">
    <location>
        <position position="57"/>
    </location>
</feature>
<organism evidence="1 2">
    <name type="scientific">Gossypium trilobum</name>
    <dbReference type="NCBI Taxonomy" id="34281"/>
    <lineage>
        <taxon>Eukaryota</taxon>
        <taxon>Viridiplantae</taxon>
        <taxon>Streptophyta</taxon>
        <taxon>Embryophyta</taxon>
        <taxon>Tracheophyta</taxon>
        <taxon>Spermatophyta</taxon>
        <taxon>Magnoliopsida</taxon>
        <taxon>eudicotyledons</taxon>
        <taxon>Gunneridae</taxon>
        <taxon>Pentapetalae</taxon>
        <taxon>rosids</taxon>
        <taxon>malvids</taxon>
        <taxon>Malvales</taxon>
        <taxon>Malvaceae</taxon>
        <taxon>Malvoideae</taxon>
        <taxon>Gossypium</taxon>
    </lineage>
</organism>
<reference evidence="1 2" key="1">
    <citation type="journal article" date="2019" name="Genome Biol. Evol.">
        <title>Insights into the evolution of the New World diploid cottons (Gossypium, subgenus Houzingenia) based on genome sequencing.</title>
        <authorList>
            <person name="Grover C.E."/>
            <person name="Arick M.A. 2nd"/>
            <person name="Thrash A."/>
            <person name="Conover J.L."/>
            <person name="Sanders W.S."/>
            <person name="Peterson D.G."/>
            <person name="Frelichowski J.E."/>
            <person name="Scheffler J.A."/>
            <person name="Scheffler B.E."/>
            <person name="Wendel J.F."/>
        </authorList>
    </citation>
    <scope>NUCLEOTIDE SEQUENCE [LARGE SCALE GENOMIC DNA]</scope>
    <source>
        <strain evidence="1">8</strain>
        <tissue evidence="1">Leaf</tissue>
    </source>
</reference>
<protein>
    <submittedName>
        <fullName evidence="1">Uncharacterized protein</fullName>
    </submittedName>
</protein>
<evidence type="ECO:0000313" key="1">
    <source>
        <dbReference type="EMBL" id="MBA0765785.1"/>
    </source>
</evidence>
<gene>
    <name evidence="1" type="ORF">Gotri_014929</name>
</gene>
<evidence type="ECO:0000313" key="2">
    <source>
        <dbReference type="Proteomes" id="UP000593568"/>
    </source>
</evidence>
<accession>A0A7J9DZM2</accession>
<keyword evidence="2" id="KW-1185">Reference proteome</keyword>
<sequence length="57" mass="6758">MIYAIKTDNLSFGMSRESIIIWQITWPKLFLVILTCNQLLKTHLVMLDLCLKKMFIK</sequence>
<name>A0A7J9DZM2_9ROSI</name>